<sequence>MPDAGAGLADAFASLAVEPPSSSRPSTNTGQSRSNGAVDSEEGREHALAPWMEGLKRRKDDTRHPLALLDEELDAFVTWTRPTNAEHQLRLLAFRCFQTLVKAVWPSATCELFGSMATGLYLPDGDFDVVIFDSRLMATPSVSLLRTLRDVLLRAGFAQPSDVRLVENAKVPLVKFRSTRKFGSFDFDVSFNSPKGPMGARESLRLLEELERKEAGNRQRARMMILLLKVLLAHAGLNEVRYGGLGGLSIFCMGVSDTFPSSLLGKTALDVLSFFTKYARTFDYRNHTITTANGGGIIQKSDWLPRTEAKRAQLSIVHPVDPQRDLSSGSYEWDAIHELLFASTRTLLAYALGRGDLARPDPTRSALADAGIVVSPSMLERRRSNEQLIASGELKTLAETWDPVSLGLVPTAQYASPAQLAYQHNQRFGFGTYYLTPSTPFYPHAPTPYYYAQSTYHYAAQRQATNTASPSSHPGASARTLSQQGAELQAHSQASPPLAYLNNTIEFRSTP</sequence>
<dbReference type="OrthoDB" id="2521584at2759"/>
<dbReference type="GO" id="GO:0046872">
    <property type="term" value="F:metal ion binding"/>
    <property type="evidence" value="ECO:0007669"/>
    <property type="project" value="UniProtKB-KW"/>
</dbReference>
<dbReference type="GO" id="GO:0003729">
    <property type="term" value="F:mRNA binding"/>
    <property type="evidence" value="ECO:0007669"/>
    <property type="project" value="TreeGrafter"/>
</dbReference>
<organism evidence="8">
    <name type="scientific">Rhodotorula toruloides</name>
    <name type="common">Yeast</name>
    <name type="synonym">Rhodosporidium toruloides</name>
    <dbReference type="NCBI Taxonomy" id="5286"/>
    <lineage>
        <taxon>Eukaryota</taxon>
        <taxon>Fungi</taxon>
        <taxon>Dikarya</taxon>
        <taxon>Basidiomycota</taxon>
        <taxon>Pucciniomycotina</taxon>
        <taxon>Microbotryomycetes</taxon>
        <taxon>Sporidiobolales</taxon>
        <taxon>Sporidiobolaceae</taxon>
        <taxon>Rhodotorula</taxon>
    </lineage>
</organism>
<evidence type="ECO:0000313" key="8">
    <source>
        <dbReference type="EMBL" id="CDR49724.1"/>
    </source>
</evidence>
<evidence type="ECO:0000256" key="5">
    <source>
        <dbReference type="SAM" id="MobiDB-lite"/>
    </source>
</evidence>
<dbReference type="GO" id="GO:1990817">
    <property type="term" value="F:poly(A) RNA polymerase activity"/>
    <property type="evidence" value="ECO:0007669"/>
    <property type="project" value="UniProtKB-EC"/>
</dbReference>
<feature type="region of interest" description="Disordered" evidence="5">
    <location>
        <begin position="463"/>
        <end position="495"/>
    </location>
</feature>
<dbReference type="GO" id="GO:0005730">
    <property type="term" value="C:nucleolus"/>
    <property type="evidence" value="ECO:0007669"/>
    <property type="project" value="TreeGrafter"/>
</dbReference>
<reference evidence="8" key="1">
    <citation type="journal article" date="2014" name="Genome Announc.">
        <title>Draft genome sequence of Rhodosporidium toruloides CECT1137, an oleaginous yeast of biotechnological interest.</title>
        <authorList>
            <person name="Morin N."/>
            <person name="Calcas X."/>
            <person name="Devillers H."/>
            <person name="Durrens P."/>
            <person name="Sherman D.J."/>
            <person name="Nicaud J.-M."/>
            <person name="Neuveglise C."/>
        </authorList>
    </citation>
    <scope>NUCLEOTIDE SEQUENCE</scope>
    <source>
        <strain evidence="8">CECT1137</strain>
    </source>
</reference>
<proteinExistence type="inferred from homology"/>
<evidence type="ECO:0000256" key="1">
    <source>
        <dbReference type="ARBA" id="ARBA00008593"/>
    </source>
</evidence>
<dbReference type="SUPFAM" id="SSF81631">
    <property type="entry name" value="PAP/OAS1 substrate-binding domain"/>
    <property type="match status" value="1"/>
</dbReference>
<dbReference type="CDD" id="cd05402">
    <property type="entry name" value="NT_PAP_TUTase"/>
    <property type="match status" value="1"/>
</dbReference>
<feature type="region of interest" description="Disordered" evidence="5">
    <location>
        <begin position="1"/>
        <end position="53"/>
    </location>
</feature>
<dbReference type="GO" id="GO:0010605">
    <property type="term" value="P:negative regulation of macromolecule metabolic process"/>
    <property type="evidence" value="ECO:0007669"/>
    <property type="project" value="UniProtKB-ARBA"/>
</dbReference>
<dbReference type="GO" id="GO:0031123">
    <property type="term" value="P:RNA 3'-end processing"/>
    <property type="evidence" value="ECO:0007669"/>
    <property type="project" value="TreeGrafter"/>
</dbReference>
<keyword evidence="4" id="KW-0460">Magnesium</keyword>
<dbReference type="Pfam" id="PF22600">
    <property type="entry name" value="MTPAP-like_central"/>
    <property type="match status" value="1"/>
</dbReference>
<gene>
    <name evidence="8" type="ORF">RHTO0S_31e00166g</name>
</gene>
<feature type="domain" description="PAP-associated" evidence="6">
    <location>
        <begin position="272"/>
        <end position="323"/>
    </location>
</feature>
<evidence type="ECO:0000256" key="4">
    <source>
        <dbReference type="ARBA" id="ARBA00022842"/>
    </source>
</evidence>
<dbReference type="GO" id="GO:0043634">
    <property type="term" value="P:polyadenylation-dependent ncRNA catabolic process"/>
    <property type="evidence" value="ECO:0007669"/>
    <property type="project" value="TreeGrafter"/>
</dbReference>
<dbReference type="AlphaFoldDB" id="A0A061BIB3"/>
<dbReference type="EMBL" id="LK052966">
    <property type="protein sequence ID" value="CDR49724.1"/>
    <property type="molecule type" value="Genomic_DNA"/>
</dbReference>
<evidence type="ECO:0000259" key="7">
    <source>
        <dbReference type="Pfam" id="PF22600"/>
    </source>
</evidence>
<evidence type="ECO:0000256" key="2">
    <source>
        <dbReference type="ARBA" id="ARBA00012388"/>
    </source>
</evidence>
<dbReference type="SUPFAM" id="SSF81301">
    <property type="entry name" value="Nucleotidyltransferase"/>
    <property type="match status" value="1"/>
</dbReference>
<accession>A0A061BIB3</accession>
<evidence type="ECO:0000259" key="6">
    <source>
        <dbReference type="Pfam" id="PF03828"/>
    </source>
</evidence>
<protein>
    <recommendedName>
        <fullName evidence="2">polynucleotide adenylyltransferase</fullName>
        <ecNumber evidence="2">2.7.7.19</ecNumber>
    </recommendedName>
</protein>
<dbReference type="InterPro" id="IPR002058">
    <property type="entry name" value="PAP_assoc"/>
</dbReference>
<dbReference type="PANTHER" id="PTHR23092">
    <property type="entry name" value="POLY(A) RNA POLYMERASE"/>
    <property type="match status" value="1"/>
</dbReference>
<dbReference type="EC" id="2.7.7.19" evidence="2"/>
<comment type="similarity">
    <text evidence="1">Belongs to the DNA polymerase type-B-like family.</text>
</comment>
<dbReference type="Gene3D" id="1.10.1410.10">
    <property type="match status" value="1"/>
</dbReference>
<keyword evidence="3" id="KW-0479">Metal-binding</keyword>
<dbReference type="InterPro" id="IPR054708">
    <property type="entry name" value="MTPAP-like_central"/>
</dbReference>
<dbReference type="Gene3D" id="3.30.460.10">
    <property type="entry name" value="Beta Polymerase, domain 2"/>
    <property type="match status" value="1"/>
</dbReference>
<feature type="compositionally biased region" description="Polar residues" evidence="5">
    <location>
        <begin position="20"/>
        <end position="37"/>
    </location>
</feature>
<dbReference type="InterPro" id="IPR043519">
    <property type="entry name" value="NT_sf"/>
</dbReference>
<evidence type="ECO:0000256" key="3">
    <source>
        <dbReference type="ARBA" id="ARBA00022723"/>
    </source>
</evidence>
<name>A0A061BIB3_RHOTO</name>
<dbReference type="GO" id="GO:0031499">
    <property type="term" value="C:TRAMP complex"/>
    <property type="evidence" value="ECO:0007669"/>
    <property type="project" value="TreeGrafter"/>
</dbReference>
<feature type="domain" description="Poly(A) RNA polymerase mitochondrial-like central palm" evidence="7">
    <location>
        <begin position="69"/>
        <end position="196"/>
    </location>
</feature>
<dbReference type="PANTHER" id="PTHR23092:SF15">
    <property type="entry name" value="INACTIVE NON-CANONICAL POLY(A) RNA POLYMERASE PROTEIN TRF4-2-RELATED"/>
    <property type="match status" value="1"/>
</dbReference>
<dbReference type="Pfam" id="PF03828">
    <property type="entry name" value="PAP_assoc"/>
    <property type="match status" value="1"/>
</dbReference>
<dbReference type="InterPro" id="IPR045862">
    <property type="entry name" value="Trf4-like"/>
</dbReference>